<dbReference type="Gene3D" id="3.40.630.30">
    <property type="match status" value="1"/>
</dbReference>
<dbReference type="EMBL" id="BAAARV010000088">
    <property type="protein sequence ID" value="GAA2381071.1"/>
    <property type="molecule type" value="Genomic_DNA"/>
</dbReference>
<name>A0ABP5UKD4_9ACTN</name>
<comment type="caution">
    <text evidence="4">The sequence shown here is derived from an EMBL/GenBank/DDBJ whole genome shotgun (WGS) entry which is preliminary data.</text>
</comment>
<reference evidence="5" key="1">
    <citation type="journal article" date="2019" name="Int. J. Syst. Evol. Microbiol.">
        <title>The Global Catalogue of Microorganisms (GCM) 10K type strain sequencing project: providing services to taxonomists for standard genome sequencing and annotation.</title>
        <authorList>
            <consortium name="The Broad Institute Genomics Platform"/>
            <consortium name="The Broad Institute Genome Sequencing Center for Infectious Disease"/>
            <person name="Wu L."/>
            <person name="Ma J."/>
        </authorList>
    </citation>
    <scope>NUCLEOTIDE SEQUENCE [LARGE SCALE GENOMIC DNA]</scope>
    <source>
        <strain evidence="5">JCM 3272</strain>
    </source>
</reference>
<evidence type="ECO:0000256" key="1">
    <source>
        <dbReference type="ARBA" id="ARBA00022679"/>
    </source>
</evidence>
<accession>A0ABP5UKD4</accession>
<dbReference type="InterPro" id="IPR000182">
    <property type="entry name" value="GNAT_dom"/>
</dbReference>
<evidence type="ECO:0000259" key="3">
    <source>
        <dbReference type="PROSITE" id="PS51186"/>
    </source>
</evidence>
<evidence type="ECO:0000313" key="5">
    <source>
        <dbReference type="Proteomes" id="UP001501444"/>
    </source>
</evidence>
<keyword evidence="1" id="KW-0808">Transferase</keyword>
<dbReference type="PROSITE" id="PS51186">
    <property type="entry name" value="GNAT"/>
    <property type="match status" value="1"/>
</dbReference>
<dbReference type="InterPro" id="IPR050832">
    <property type="entry name" value="Bact_Acetyltransf"/>
</dbReference>
<proteinExistence type="predicted"/>
<keyword evidence="2" id="KW-0012">Acyltransferase</keyword>
<sequence length="157" mass="16970">MSDVIEVRRAGTADLEPALDVWRAANEARGRAPTPARIERVRAKLRAPDAVVVVAFDGAGTVAMGLAEPGRADDGAGAPIPGYGHVSMVFVRPDAWGRGHGAPVLAALHEPWPRTTLWTREDNARARRLYEKSGYLPTGRTARLAEGDGIMQLERIR</sequence>
<organism evidence="4 5">
    <name type="scientific">Dactylosporangium salmoneum</name>
    <dbReference type="NCBI Taxonomy" id="53361"/>
    <lineage>
        <taxon>Bacteria</taxon>
        <taxon>Bacillati</taxon>
        <taxon>Actinomycetota</taxon>
        <taxon>Actinomycetes</taxon>
        <taxon>Micromonosporales</taxon>
        <taxon>Micromonosporaceae</taxon>
        <taxon>Dactylosporangium</taxon>
    </lineage>
</organism>
<dbReference type="PANTHER" id="PTHR43877:SF2">
    <property type="entry name" value="AMINOALKYLPHOSPHONATE N-ACETYLTRANSFERASE-RELATED"/>
    <property type="match status" value="1"/>
</dbReference>
<dbReference type="Pfam" id="PF00583">
    <property type="entry name" value="Acetyltransf_1"/>
    <property type="match status" value="1"/>
</dbReference>
<evidence type="ECO:0000313" key="4">
    <source>
        <dbReference type="EMBL" id="GAA2381071.1"/>
    </source>
</evidence>
<protein>
    <recommendedName>
        <fullName evidence="3">N-acetyltransferase domain-containing protein</fullName>
    </recommendedName>
</protein>
<evidence type="ECO:0000256" key="2">
    <source>
        <dbReference type="ARBA" id="ARBA00023315"/>
    </source>
</evidence>
<feature type="domain" description="N-acetyltransferase" evidence="3">
    <location>
        <begin position="5"/>
        <end position="156"/>
    </location>
</feature>
<gene>
    <name evidence="4" type="ORF">GCM10010170_088650</name>
</gene>
<dbReference type="InterPro" id="IPR016181">
    <property type="entry name" value="Acyl_CoA_acyltransferase"/>
</dbReference>
<dbReference type="Proteomes" id="UP001501444">
    <property type="component" value="Unassembled WGS sequence"/>
</dbReference>
<keyword evidence="5" id="KW-1185">Reference proteome</keyword>
<dbReference type="SUPFAM" id="SSF55729">
    <property type="entry name" value="Acyl-CoA N-acyltransferases (Nat)"/>
    <property type="match status" value="1"/>
</dbReference>
<dbReference type="PANTHER" id="PTHR43877">
    <property type="entry name" value="AMINOALKYLPHOSPHONATE N-ACETYLTRANSFERASE-RELATED-RELATED"/>
    <property type="match status" value="1"/>
</dbReference>